<feature type="region of interest" description="Disordered" evidence="1">
    <location>
        <begin position="139"/>
        <end position="168"/>
    </location>
</feature>
<evidence type="ECO:0000256" key="1">
    <source>
        <dbReference type="SAM" id="MobiDB-lite"/>
    </source>
</evidence>
<dbReference type="OrthoDB" id="3693861at2759"/>
<protein>
    <submittedName>
        <fullName evidence="2">Uncharacterized protein</fullName>
    </submittedName>
</protein>
<sequence>MTHNSYNNHQSRSSSRYRDVSPPRSRHEEPRYQGKVPERVVSPLGSSRFEKPSKWSPAYFDQKHHRSAYESETCRGYTPPGFNYYYGREMKRRESEREERPRTSETFGPSSSGLSRSKAVRHKEKPVNLREKVLRCAETSKVETRREMPRAHTFSNFSKGGYSDWERY</sequence>
<evidence type="ECO:0000313" key="2">
    <source>
        <dbReference type="EMBL" id="KAF2658333.1"/>
    </source>
</evidence>
<proteinExistence type="predicted"/>
<accession>A0A6A6THD2</accession>
<feature type="region of interest" description="Disordered" evidence="1">
    <location>
        <begin position="1"/>
        <end position="61"/>
    </location>
</feature>
<evidence type="ECO:0000313" key="3">
    <source>
        <dbReference type="Proteomes" id="UP000799324"/>
    </source>
</evidence>
<feature type="compositionally biased region" description="Basic and acidic residues" evidence="1">
    <location>
        <begin position="16"/>
        <end position="38"/>
    </location>
</feature>
<feature type="compositionally biased region" description="Polar residues" evidence="1">
    <location>
        <begin position="1"/>
        <end position="14"/>
    </location>
</feature>
<dbReference type="Proteomes" id="UP000799324">
    <property type="component" value="Unassembled WGS sequence"/>
</dbReference>
<keyword evidence="3" id="KW-1185">Reference proteome</keyword>
<organism evidence="2 3">
    <name type="scientific">Lophiostoma macrostomum CBS 122681</name>
    <dbReference type="NCBI Taxonomy" id="1314788"/>
    <lineage>
        <taxon>Eukaryota</taxon>
        <taxon>Fungi</taxon>
        <taxon>Dikarya</taxon>
        <taxon>Ascomycota</taxon>
        <taxon>Pezizomycotina</taxon>
        <taxon>Dothideomycetes</taxon>
        <taxon>Pleosporomycetidae</taxon>
        <taxon>Pleosporales</taxon>
        <taxon>Lophiostomataceae</taxon>
        <taxon>Lophiostoma</taxon>
    </lineage>
</organism>
<dbReference type="EMBL" id="MU004316">
    <property type="protein sequence ID" value="KAF2658333.1"/>
    <property type="molecule type" value="Genomic_DNA"/>
</dbReference>
<feature type="region of interest" description="Disordered" evidence="1">
    <location>
        <begin position="91"/>
        <end position="126"/>
    </location>
</feature>
<gene>
    <name evidence="2" type="ORF">K491DRAFT_676571</name>
</gene>
<reference evidence="2" key="1">
    <citation type="journal article" date="2020" name="Stud. Mycol.">
        <title>101 Dothideomycetes genomes: a test case for predicting lifestyles and emergence of pathogens.</title>
        <authorList>
            <person name="Haridas S."/>
            <person name="Albert R."/>
            <person name="Binder M."/>
            <person name="Bloem J."/>
            <person name="Labutti K."/>
            <person name="Salamov A."/>
            <person name="Andreopoulos B."/>
            <person name="Baker S."/>
            <person name="Barry K."/>
            <person name="Bills G."/>
            <person name="Bluhm B."/>
            <person name="Cannon C."/>
            <person name="Castanera R."/>
            <person name="Culley D."/>
            <person name="Daum C."/>
            <person name="Ezra D."/>
            <person name="Gonzalez J."/>
            <person name="Henrissat B."/>
            <person name="Kuo A."/>
            <person name="Liang C."/>
            <person name="Lipzen A."/>
            <person name="Lutzoni F."/>
            <person name="Magnuson J."/>
            <person name="Mondo S."/>
            <person name="Nolan M."/>
            <person name="Ohm R."/>
            <person name="Pangilinan J."/>
            <person name="Park H.-J."/>
            <person name="Ramirez L."/>
            <person name="Alfaro M."/>
            <person name="Sun H."/>
            <person name="Tritt A."/>
            <person name="Yoshinaga Y."/>
            <person name="Zwiers L.-H."/>
            <person name="Turgeon B."/>
            <person name="Goodwin S."/>
            <person name="Spatafora J."/>
            <person name="Crous P."/>
            <person name="Grigoriev I."/>
        </authorList>
    </citation>
    <scope>NUCLEOTIDE SEQUENCE</scope>
    <source>
        <strain evidence="2">CBS 122681</strain>
    </source>
</reference>
<name>A0A6A6THD2_9PLEO</name>
<dbReference type="AlphaFoldDB" id="A0A6A6THD2"/>
<feature type="compositionally biased region" description="Basic and acidic residues" evidence="1">
    <location>
        <begin position="139"/>
        <end position="150"/>
    </location>
</feature>
<feature type="compositionally biased region" description="Basic and acidic residues" evidence="1">
    <location>
        <begin position="91"/>
        <end position="103"/>
    </location>
</feature>